<feature type="transmembrane region" description="Helical" evidence="1">
    <location>
        <begin position="9"/>
        <end position="31"/>
    </location>
</feature>
<accession>A0A931CT02</accession>
<dbReference type="EMBL" id="JADNYM010000016">
    <property type="protein sequence ID" value="MBG0740356.1"/>
    <property type="molecule type" value="Genomic_DNA"/>
</dbReference>
<organism evidence="2 3">
    <name type="scientific">Arthrobacter terrae</name>
    <dbReference type="NCBI Taxonomy" id="2935737"/>
    <lineage>
        <taxon>Bacteria</taxon>
        <taxon>Bacillati</taxon>
        <taxon>Actinomycetota</taxon>
        <taxon>Actinomycetes</taxon>
        <taxon>Micrococcales</taxon>
        <taxon>Micrococcaceae</taxon>
        <taxon>Arthrobacter</taxon>
    </lineage>
</organism>
<evidence type="ECO:0000313" key="2">
    <source>
        <dbReference type="EMBL" id="MBG0740356.1"/>
    </source>
</evidence>
<comment type="caution">
    <text evidence="2">The sequence shown here is derived from an EMBL/GenBank/DDBJ whole genome shotgun (WGS) entry which is preliminary data.</text>
</comment>
<dbReference type="AlphaFoldDB" id="A0A931CT02"/>
<keyword evidence="1" id="KW-1133">Transmembrane helix</keyword>
<keyword evidence="1" id="KW-0472">Membrane</keyword>
<keyword evidence="1" id="KW-0812">Transmembrane</keyword>
<dbReference type="Proteomes" id="UP000655366">
    <property type="component" value="Unassembled WGS sequence"/>
</dbReference>
<sequence>MNPHRLRAALIWLLSIGVVIVLVVAAVLWAVSFFKPGPAPLSVGCTASSAGGSYPLAVDQTQNAALITAISVRRGLPARAASIGLAVALQESKLRNITHGDLDSLGLFQQRPSQDWGTAEEILDPVYSTNAFFNVLVTVRGYETLPITEAAQKVQRSAYPEAYAQREPQGRAFASALTGLSPAALDCTLNPVSGTGDPAAVLSGLQLGFGSVQGTSDTDSLTIGASGTAGWSYAQWAVANAAALKITSVTFAGKSWIRADVDGGVNKGWQVSDAPSDQVRITVSVPNQ</sequence>
<dbReference type="RefSeq" id="WP_196397289.1">
    <property type="nucleotide sequence ID" value="NZ_JADNYM010000016.1"/>
</dbReference>
<proteinExistence type="predicted"/>
<protein>
    <submittedName>
        <fullName evidence="2">Uncharacterized protein</fullName>
    </submittedName>
</protein>
<name>A0A931CT02_9MICC</name>
<gene>
    <name evidence="2" type="ORF">IV500_13295</name>
</gene>
<keyword evidence="3" id="KW-1185">Reference proteome</keyword>
<reference evidence="2 3" key="1">
    <citation type="submission" date="2020-11" db="EMBL/GenBank/DDBJ databases">
        <title>Arthrobacter antarcticus sp. nov., isolated from Antarctic Soil.</title>
        <authorList>
            <person name="Li J."/>
        </authorList>
    </citation>
    <scope>NUCLEOTIDE SEQUENCE [LARGE SCALE GENOMIC DNA]</scope>
    <source>
        <strain evidence="2 3">Z1-20</strain>
    </source>
</reference>
<evidence type="ECO:0000256" key="1">
    <source>
        <dbReference type="SAM" id="Phobius"/>
    </source>
</evidence>
<evidence type="ECO:0000313" key="3">
    <source>
        <dbReference type="Proteomes" id="UP000655366"/>
    </source>
</evidence>